<evidence type="ECO:0000256" key="1">
    <source>
        <dbReference type="ARBA" id="ARBA00004071"/>
    </source>
</evidence>
<name>A0ABW9ZR73_9BACT</name>
<evidence type="ECO:0000313" key="10">
    <source>
        <dbReference type="Proteomes" id="UP000753802"/>
    </source>
</evidence>
<evidence type="ECO:0000256" key="3">
    <source>
        <dbReference type="ARBA" id="ARBA00012662"/>
    </source>
</evidence>
<dbReference type="Gene3D" id="2.60.120.260">
    <property type="entry name" value="Galactose-binding domain-like"/>
    <property type="match status" value="1"/>
</dbReference>
<comment type="similarity">
    <text evidence="2">Belongs to the glycosyl hydrolase 29 family.</text>
</comment>
<evidence type="ECO:0000256" key="5">
    <source>
        <dbReference type="ARBA" id="ARBA00022801"/>
    </source>
</evidence>
<comment type="function">
    <text evidence="1">Alpha-L-fucosidase is responsible for hydrolyzing the alpha-1,6-linked fucose joined to the reducing-end N-acetylglucosamine of the carbohydrate moieties of glycoproteins.</text>
</comment>
<dbReference type="SMART" id="SM00812">
    <property type="entry name" value="Alpha_L_fucos"/>
    <property type="match status" value="1"/>
</dbReference>
<dbReference type="SUPFAM" id="SSF51445">
    <property type="entry name" value="(Trans)glycosidases"/>
    <property type="match status" value="1"/>
</dbReference>
<gene>
    <name evidence="9" type="ORF">GWC95_06705</name>
</gene>
<keyword evidence="4 7" id="KW-0732">Signal</keyword>
<accession>A0ABW9ZR73</accession>
<dbReference type="InterPro" id="IPR016286">
    <property type="entry name" value="FUC_metazoa-typ"/>
</dbReference>
<evidence type="ECO:0000313" key="9">
    <source>
        <dbReference type="EMBL" id="NCI49604.1"/>
    </source>
</evidence>
<dbReference type="InterPro" id="IPR057739">
    <property type="entry name" value="Glyco_hydro_29_N"/>
</dbReference>
<dbReference type="SUPFAM" id="SSF49785">
    <property type="entry name" value="Galactose-binding domain-like"/>
    <property type="match status" value="1"/>
</dbReference>
<dbReference type="EC" id="3.2.1.51" evidence="3"/>
<dbReference type="Proteomes" id="UP000753802">
    <property type="component" value="Unassembled WGS sequence"/>
</dbReference>
<evidence type="ECO:0000256" key="7">
    <source>
        <dbReference type="SAM" id="SignalP"/>
    </source>
</evidence>
<reference evidence="9 10" key="1">
    <citation type="submission" date="2020-01" db="EMBL/GenBank/DDBJ databases">
        <title>Genome analysis.</title>
        <authorList>
            <person name="Wu S."/>
            <person name="Wang G."/>
        </authorList>
    </citation>
    <scope>NUCLEOTIDE SEQUENCE [LARGE SCALE GENOMIC DNA]</scope>
    <source>
        <strain evidence="9 10">SYL130</strain>
    </source>
</reference>
<sequence>MRNALILLLSLSTATVFSQSIKPVLPLPSRQQLKWHEKEFYLFIHFGPNTFTDKEWGEGTEDPSVFNPTALDCEQWARIAKKAGAKGIILTAKHHDGFCLWPSKFSRHTVRESKWKNGKGDVVKALSEACKKTGIEMGVYISPWDRNHPQYGTPAYNDVYLSSMKELLTNYGKFFELWWDGANGEGPNGKKQQYDFHRFEDSAFSWQPQLVIFSDIGPGVRWCGNEKGIINSTNWNLLDTAGFKRGLGAPPEDTLNRGNMWGKNWIPAEADVSIRPGWFYHEKEDAKVKSPEKLFDLYLRSVGNGGNFLLNVPPDRTGRINAVDSAALMGFRKLRDAAFSKDLLSGAKVSNGGTKNINALLDHNINTCWVSPQQENTELVITLPKPARINTVVLEEMIAYGQRVVDFSIEAFDGSAFKTVYNGTTIGRKKIASFNEQQTGRLRITIRQSKAAPVLRGISAYRI</sequence>
<evidence type="ECO:0000259" key="8">
    <source>
        <dbReference type="Pfam" id="PF01120"/>
    </source>
</evidence>
<comment type="caution">
    <text evidence="9">The sequence shown here is derived from an EMBL/GenBank/DDBJ whole genome shotgun (WGS) entry which is preliminary data.</text>
</comment>
<dbReference type="PANTHER" id="PTHR10030:SF37">
    <property type="entry name" value="ALPHA-L-FUCOSIDASE-RELATED"/>
    <property type="match status" value="1"/>
</dbReference>
<evidence type="ECO:0000256" key="2">
    <source>
        <dbReference type="ARBA" id="ARBA00007951"/>
    </source>
</evidence>
<keyword evidence="10" id="KW-1185">Reference proteome</keyword>
<feature type="domain" description="Glycoside hydrolase family 29 N-terminal" evidence="8">
    <location>
        <begin position="64"/>
        <end position="328"/>
    </location>
</feature>
<evidence type="ECO:0000256" key="6">
    <source>
        <dbReference type="ARBA" id="ARBA00023295"/>
    </source>
</evidence>
<keyword evidence="5" id="KW-0378">Hydrolase</keyword>
<dbReference type="EMBL" id="JAACJS010000011">
    <property type="protein sequence ID" value="NCI49604.1"/>
    <property type="molecule type" value="Genomic_DNA"/>
</dbReference>
<proteinExistence type="inferred from homology"/>
<dbReference type="InterPro" id="IPR017853">
    <property type="entry name" value="GH"/>
</dbReference>
<dbReference type="RefSeq" id="WP_161817918.1">
    <property type="nucleotide sequence ID" value="NZ_JAACJS010000011.1"/>
</dbReference>
<evidence type="ECO:0000256" key="4">
    <source>
        <dbReference type="ARBA" id="ARBA00022729"/>
    </source>
</evidence>
<dbReference type="PANTHER" id="PTHR10030">
    <property type="entry name" value="ALPHA-L-FUCOSIDASE"/>
    <property type="match status" value="1"/>
</dbReference>
<dbReference type="Pfam" id="PF22633">
    <property type="entry name" value="F5_F8_type_C_2"/>
    <property type="match status" value="1"/>
</dbReference>
<dbReference type="InterPro" id="IPR000933">
    <property type="entry name" value="Glyco_hydro_29"/>
</dbReference>
<keyword evidence="6" id="KW-0326">Glycosidase</keyword>
<feature type="chain" id="PRO_5046717533" description="alpha-L-fucosidase" evidence="7">
    <location>
        <begin position="19"/>
        <end position="463"/>
    </location>
</feature>
<feature type="signal peptide" evidence="7">
    <location>
        <begin position="1"/>
        <end position="18"/>
    </location>
</feature>
<dbReference type="InterPro" id="IPR008979">
    <property type="entry name" value="Galactose-bd-like_sf"/>
</dbReference>
<dbReference type="Pfam" id="PF01120">
    <property type="entry name" value="Alpha_L_fucos"/>
    <property type="match status" value="1"/>
</dbReference>
<dbReference type="PRINTS" id="PR00741">
    <property type="entry name" value="GLHYDRLASE29"/>
</dbReference>
<protein>
    <recommendedName>
        <fullName evidence="3">alpha-L-fucosidase</fullName>
        <ecNumber evidence="3">3.2.1.51</ecNumber>
    </recommendedName>
</protein>
<dbReference type="Gene3D" id="3.20.20.80">
    <property type="entry name" value="Glycosidases"/>
    <property type="match status" value="1"/>
</dbReference>
<organism evidence="9 10">
    <name type="scientific">Sediminibacterium roseum</name>
    <dbReference type="NCBI Taxonomy" id="1978412"/>
    <lineage>
        <taxon>Bacteria</taxon>
        <taxon>Pseudomonadati</taxon>
        <taxon>Bacteroidota</taxon>
        <taxon>Chitinophagia</taxon>
        <taxon>Chitinophagales</taxon>
        <taxon>Chitinophagaceae</taxon>
        <taxon>Sediminibacterium</taxon>
    </lineage>
</organism>